<dbReference type="Proteomes" id="UP000319143">
    <property type="component" value="Unassembled WGS sequence"/>
</dbReference>
<dbReference type="EMBL" id="SJPV01000002">
    <property type="protein sequence ID" value="TWU40578.1"/>
    <property type="molecule type" value="Genomic_DNA"/>
</dbReference>
<keyword evidence="2" id="KW-1133">Transmembrane helix</keyword>
<dbReference type="AlphaFoldDB" id="A0A5C6DVE2"/>
<feature type="transmembrane region" description="Helical" evidence="2">
    <location>
        <begin position="78"/>
        <end position="100"/>
    </location>
</feature>
<accession>A0A5C6DVE2</accession>
<sequence length="110" mass="11676" precursor="true">MKNRCATFGLLLVLVTVAFSSTAQAQRRRQATPGKEPPHPPKVGEVAPEFELMDLKGEKVSLKELTKESPVVMLGLRFVIFGGGIIGMGLIVTSLGLLGLGSARVLTGMN</sequence>
<evidence type="ECO:0000256" key="1">
    <source>
        <dbReference type="SAM" id="MobiDB-lite"/>
    </source>
</evidence>
<keyword evidence="2" id="KW-0472">Membrane</keyword>
<keyword evidence="2" id="KW-0812">Transmembrane</keyword>
<evidence type="ECO:0000313" key="4">
    <source>
        <dbReference type="EMBL" id="TWU40578.1"/>
    </source>
</evidence>
<reference evidence="4 5" key="1">
    <citation type="submission" date="2019-02" db="EMBL/GenBank/DDBJ databases">
        <title>Deep-cultivation of Planctomycetes and their phenomic and genomic characterization uncovers novel biology.</title>
        <authorList>
            <person name="Wiegand S."/>
            <person name="Jogler M."/>
            <person name="Boedeker C."/>
            <person name="Pinto D."/>
            <person name="Vollmers J."/>
            <person name="Rivas-Marin E."/>
            <person name="Kohn T."/>
            <person name="Peeters S.H."/>
            <person name="Heuer A."/>
            <person name="Rast P."/>
            <person name="Oberbeckmann S."/>
            <person name="Bunk B."/>
            <person name="Jeske O."/>
            <person name="Meyerdierks A."/>
            <person name="Storesund J.E."/>
            <person name="Kallscheuer N."/>
            <person name="Luecker S."/>
            <person name="Lage O.M."/>
            <person name="Pohl T."/>
            <person name="Merkel B.J."/>
            <person name="Hornburger P."/>
            <person name="Mueller R.-W."/>
            <person name="Bruemmer F."/>
            <person name="Labrenz M."/>
            <person name="Spormann A.M."/>
            <person name="Op Den Camp H."/>
            <person name="Overmann J."/>
            <person name="Amann R."/>
            <person name="Jetten M.S.M."/>
            <person name="Mascher T."/>
            <person name="Medema M.H."/>
            <person name="Devos D.P."/>
            <person name="Kaster A.-K."/>
            <person name="Ovreas L."/>
            <person name="Rohde M."/>
            <person name="Galperin M.Y."/>
            <person name="Jogler C."/>
        </authorList>
    </citation>
    <scope>NUCLEOTIDE SEQUENCE [LARGE SCALE GENOMIC DNA]</scope>
    <source>
        <strain evidence="4 5">Poly41</strain>
    </source>
</reference>
<evidence type="ECO:0000313" key="5">
    <source>
        <dbReference type="Proteomes" id="UP000319143"/>
    </source>
</evidence>
<dbReference type="InterPro" id="IPR036249">
    <property type="entry name" value="Thioredoxin-like_sf"/>
</dbReference>
<comment type="caution">
    <text evidence="4">The sequence shown here is derived from an EMBL/GenBank/DDBJ whole genome shotgun (WGS) entry which is preliminary data.</text>
</comment>
<feature type="region of interest" description="Disordered" evidence="1">
    <location>
        <begin position="24"/>
        <end position="45"/>
    </location>
</feature>
<proteinExistence type="predicted"/>
<dbReference type="SUPFAM" id="SSF52833">
    <property type="entry name" value="Thioredoxin-like"/>
    <property type="match status" value="1"/>
</dbReference>
<dbReference type="Gene3D" id="3.40.30.10">
    <property type="entry name" value="Glutaredoxin"/>
    <property type="match status" value="1"/>
</dbReference>
<protein>
    <submittedName>
        <fullName evidence="4">Uncharacterized protein</fullName>
    </submittedName>
</protein>
<keyword evidence="3" id="KW-0732">Signal</keyword>
<feature type="signal peptide" evidence="3">
    <location>
        <begin position="1"/>
        <end position="25"/>
    </location>
</feature>
<organism evidence="4 5">
    <name type="scientific">Novipirellula artificiosorum</name>
    <dbReference type="NCBI Taxonomy" id="2528016"/>
    <lineage>
        <taxon>Bacteria</taxon>
        <taxon>Pseudomonadati</taxon>
        <taxon>Planctomycetota</taxon>
        <taxon>Planctomycetia</taxon>
        <taxon>Pirellulales</taxon>
        <taxon>Pirellulaceae</taxon>
        <taxon>Novipirellula</taxon>
    </lineage>
</organism>
<feature type="chain" id="PRO_5022997166" evidence="3">
    <location>
        <begin position="26"/>
        <end position="110"/>
    </location>
</feature>
<evidence type="ECO:0000256" key="3">
    <source>
        <dbReference type="SAM" id="SignalP"/>
    </source>
</evidence>
<gene>
    <name evidence="4" type="ORF">Poly41_14110</name>
</gene>
<dbReference type="RefSeq" id="WP_231615471.1">
    <property type="nucleotide sequence ID" value="NZ_SJPV01000002.1"/>
</dbReference>
<name>A0A5C6DVE2_9BACT</name>
<evidence type="ECO:0000256" key="2">
    <source>
        <dbReference type="SAM" id="Phobius"/>
    </source>
</evidence>
<keyword evidence="5" id="KW-1185">Reference proteome</keyword>